<feature type="transmembrane region" description="Helical" evidence="16">
    <location>
        <begin position="38"/>
        <end position="61"/>
    </location>
</feature>
<evidence type="ECO:0000256" key="9">
    <source>
        <dbReference type="ARBA" id="ARBA00022989"/>
    </source>
</evidence>
<evidence type="ECO:0000256" key="15">
    <source>
        <dbReference type="PIRSR" id="PIRSR600175-2"/>
    </source>
</evidence>
<feature type="transmembrane region" description="Helical" evidence="16">
    <location>
        <begin position="175"/>
        <end position="194"/>
    </location>
</feature>
<dbReference type="PROSITE" id="PS00754">
    <property type="entry name" value="NA_NEUROTRAN_SYMP_2"/>
    <property type="match status" value="1"/>
</dbReference>
<feature type="transmembrane region" description="Helical" evidence="16">
    <location>
        <begin position="382"/>
        <end position="407"/>
    </location>
</feature>
<feature type="binding site" evidence="14">
    <location>
        <position position="353"/>
    </location>
    <ligand>
        <name>Na(+)</name>
        <dbReference type="ChEBI" id="CHEBI:29101"/>
        <label>1</label>
    </ligand>
</feature>
<feature type="transmembrane region" description="Helical" evidence="16">
    <location>
        <begin position="200"/>
        <end position="224"/>
    </location>
</feature>
<evidence type="ECO:0000256" key="6">
    <source>
        <dbReference type="ARBA" id="ARBA00022723"/>
    </source>
</evidence>
<sequence>MLVVGGIPLFYMELALGQFNRKGAITCWGRLVPLLKGIGYAVVIIAFYVDFYYNVIIAWALRYFFASFTYMLPWTTCGNSWNTPQCREFDVNITGGFLSDWSTSNRYNLESVNQSDNEFTGLSSSHLSTSWSDNYIEAENKSRYTSAASEYFNRAILELHQSAGLHDLGIVKWDIALCLLIVYLICYFSLWKGISTSGKVVWFTALFPYAVLLILLVRGVTLPGSAQGIKYYLSPNFSAITKAEVWVDAATQVFFSLGPGFGVLLAYASYNEYHNNVYKDALLTSVINSATSFIAGFVIFSVLGYMAHASGRSIKDVATEGPGLVFIVYPAAIATMPGSIFWALIFFMMLLTLGLDSSFGGSEAIITALSDEFPLIGRNREIFVACLFTLYFLVGLASCSQGGFYFFHLLDRYAAGYSMLFAVLAESIAVSWIYGTDRFCADIKDMIGFSPGLYWRVCWKFIAPIFILFIIVYGLMGYEPLSYEDYIYPEWANIIGWLITLSSIAMIPGVAIYKLIVTPGLFSQRIKFLTTPWRDSQQYCNNTRLMMSSVANGAIRTSLIEEGEFDKTKNSLEMTEEQTQVLFNNSQYDDPPPEPV</sequence>
<evidence type="ECO:0000256" key="4">
    <source>
        <dbReference type="ARBA" id="ARBA00022475"/>
    </source>
</evidence>
<evidence type="ECO:0000256" key="3">
    <source>
        <dbReference type="ARBA" id="ARBA00022448"/>
    </source>
</evidence>
<evidence type="ECO:0000256" key="1">
    <source>
        <dbReference type="ARBA" id="ARBA00004651"/>
    </source>
</evidence>
<keyword evidence="5 16" id="KW-0812">Transmembrane</keyword>
<dbReference type="Proteomes" id="UP001168972">
    <property type="component" value="Unassembled WGS sequence"/>
</dbReference>
<feature type="transmembrane region" description="Helical" evidence="16">
    <location>
        <begin position="494"/>
        <end position="517"/>
    </location>
</feature>
<keyword evidence="11 16" id="KW-0472">Membrane</keyword>
<evidence type="ECO:0000256" key="2">
    <source>
        <dbReference type="ARBA" id="ARBA00006459"/>
    </source>
</evidence>
<evidence type="ECO:0000256" key="14">
    <source>
        <dbReference type="PIRSR" id="PIRSR600175-1"/>
    </source>
</evidence>
<dbReference type="PRINTS" id="PR00176">
    <property type="entry name" value="NANEUSMPORT"/>
</dbReference>
<evidence type="ECO:0000256" key="12">
    <source>
        <dbReference type="ARBA" id="ARBA00023157"/>
    </source>
</evidence>
<dbReference type="InterPro" id="IPR037272">
    <property type="entry name" value="SNS_sf"/>
</dbReference>
<feature type="transmembrane region" description="Helical" evidence="16">
    <location>
        <begin position="413"/>
        <end position="433"/>
    </location>
</feature>
<gene>
    <name evidence="17" type="ORF">PV327_010328</name>
</gene>
<feature type="binding site" evidence="14">
    <location>
        <position position="288"/>
    </location>
    <ligand>
        <name>Na(+)</name>
        <dbReference type="ChEBI" id="CHEBI:29101"/>
        <label>1</label>
    </ligand>
</feature>
<feature type="transmembrane region" description="Helical" evidence="16">
    <location>
        <begin position="245"/>
        <end position="270"/>
    </location>
</feature>
<name>A0AA39FRP1_MICHY</name>
<keyword evidence="12 15" id="KW-1015">Disulfide bond</keyword>
<keyword evidence="9 16" id="KW-1133">Transmembrane helix</keyword>
<dbReference type="PANTHER" id="PTHR11616:SF320">
    <property type="entry name" value="SODIUM-DEPENDENT NORADRENALINE TRANSPORTER"/>
    <property type="match status" value="1"/>
</dbReference>
<protein>
    <recommendedName>
        <fullName evidence="19">Sodium-dependent dopamine transporter</fullName>
    </recommendedName>
</protein>
<feature type="binding site" evidence="14">
    <location>
        <position position="256"/>
    </location>
    <ligand>
        <name>Na(+)</name>
        <dbReference type="ChEBI" id="CHEBI:29101"/>
        <label>1</label>
    </ligand>
</feature>
<keyword evidence="10 14" id="KW-0915">Sodium</keyword>
<dbReference type="GO" id="GO:0042734">
    <property type="term" value="C:presynaptic membrane"/>
    <property type="evidence" value="ECO:0007669"/>
    <property type="project" value="TreeGrafter"/>
</dbReference>
<dbReference type="GO" id="GO:0015874">
    <property type="term" value="P:norepinephrine transport"/>
    <property type="evidence" value="ECO:0007669"/>
    <property type="project" value="TreeGrafter"/>
</dbReference>
<keyword evidence="4" id="KW-1003">Cell membrane</keyword>
<dbReference type="InterPro" id="IPR000175">
    <property type="entry name" value="Na/ntran_symport"/>
</dbReference>
<accession>A0AA39FRP1</accession>
<evidence type="ECO:0000256" key="13">
    <source>
        <dbReference type="ARBA" id="ARBA00023180"/>
    </source>
</evidence>
<evidence type="ECO:0000256" key="16">
    <source>
        <dbReference type="SAM" id="Phobius"/>
    </source>
</evidence>
<keyword evidence="6 14" id="KW-0479">Metal-binding</keyword>
<evidence type="ECO:0000313" key="17">
    <source>
        <dbReference type="EMBL" id="KAK0174570.1"/>
    </source>
</evidence>
<dbReference type="EMBL" id="JAQQBR010000006">
    <property type="protein sequence ID" value="KAK0174570.1"/>
    <property type="molecule type" value="Genomic_DNA"/>
</dbReference>
<organism evidence="17 18">
    <name type="scientific">Microctonus hyperodae</name>
    <name type="common">Parasitoid wasp</name>
    <dbReference type="NCBI Taxonomy" id="165561"/>
    <lineage>
        <taxon>Eukaryota</taxon>
        <taxon>Metazoa</taxon>
        <taxon>Ecdysozoa</taxon>
        <taxon>Arthropoda</taxon>
        <taxon>Hexapoda</taxon>
        <taxon>Insecta</taxon>
        <taxon>Pterygota</taxon>
        <taxon>Neoptera</taxon>
        <taxon>Endopterygota</taxon>
        <taxon>Hymenoptera</taxon>
        <taxon>Apocrita</taxon>
        <taxon>Ichneumonoidea</taxon>
        <taxon>Braconidae</taxon>
        <taxon>Euphorinae</taxon>
        <taxon>Microctonus</taxon>
    </lineage>
</organism>
<dbReference type="GO" id="GO:0032809">
    <property type="term" value="C:neuronal cell body membrane"/>
    <property type="evidence" value="ECO:0007669"/>
    <property type="project" value="TreeGrafter"/>
</dbReference>
<feature type="transmembrane region" description="Helical" evidence="16">
    <location>
        <begin position="453"/>
        <end position="474"/>
    </location>
</feature>
<dbReference type="GO" id="GO:0030424">
    <property type="term" value="C:axon"/>
    <property type="evidence" value="ECO:0007669"/>
    <property type="project" value="TreeGrafter"/>
</dbReference>
<dbReference type="Pfam" id="PF00209">
    <property type="entry name" value="SNF"/>
    <property type="match status" value="1"/>
</dbReference>
<dbReference type="PANTHER" id="PTHR11616">
    <property type="entry name" value="SODIUM/CHLORIDE DEPENDENT TRANSPORTER"/>
    <property type="match status" value="1"/>
</dbReference>
<evidence type="ECO:0000313" key="18">
    <source>
        <dbReference type="Proteomes" id="UP001168972"/>
    </source>
</evidence>
<evidence type="ECO:0000256" key="5">
    <source>
        <dbReference type="ARBA" id="ARBA00022692"/>
    </source>
</evidence>
<dbReference type="AlphaFoldDB" id="A0AA39FRP1"/>
<keyword evidence="13" id="KW-0325">Glycoprotein</keyword>
<evidence type="ECO:0000256" key="11">
    <source>
        <dbReference type="ARBA" id="ARBA00023136"/>
    </source>
</evidence>
<dbReference type="GO" id="GO:0051583">
    <property type="term" value="P:dopamine uptake involved in synaptic transmission"/>
    <property type="evidence" value="ECO:0007669"/>
    <property type="project" value="TreeGrafter"/>
</dbReference>
<dbReference type="PROSITE" id="PS50267">
    <property type="entry name" value="NA_NEUROTRAN_SYMP_3"/>
    <property type="match status" value="1"/>
</dbReference>
<evidence type="ECO:0000256" key="7">
    <source>
        <dbReference type="ARBA" id="ARBA00022775"/>
    </source>
</evidence>
<comment type="similarity">
    <text evidence="2">Belongs to the sodium:neurotransmitter symporter (SNF) (TC 2.A.22) family.</text>
</comment>
<feature type="binding site" evidence="14">
    <location>
        <position position="356"/>
    </location>
    <ligand>
        <name>Na(+)</name>
        <dbReference type="ChEBI" id="CHEBI:29101"/>
        <label>1</label>
    </ligand>
</feature>
<comment type="caution">
    <text evidence="17">The sequence shown here is derived from an EMBL/GenBank/DDBJ whole genome shotgun (WGS) entry which is preliminary data.</text>
</comment>
<dbReference type="SUPFAM" id="SSF161070">
    <property type="entry name" value="SNF-like"/>
    <property type="match status" value="1"/>
</dbReference>
<feature type="disulfide bond" evidence="15">
    <location>
        <begin position="77"/>
        <end position="86"/>
    </location>
</feature>
<dbReference type="GO" id="GO:0046872">
    <property type="term" value="F:metal ion binding"/>
    <property type="evidence" value="ECO:0007669"/>
    <property type="project" value="UniProtKB-KW"/>
</dbReference>
<proteinExistence type="inferred from homology"/>
<evidence type="ECO:0000256" key="8">
    <source>
        <dbReference type="ARBA" id="ARBA00022847"/>
    </source>
</evidence>
<comment type="subcellular location">
    <subcellularLocation>
        <location evidence="1">Cell membrane</location>
        <topology evidence="1">Multi-pass membrane protein</topology>
    </subcellularLocation>
</comment>
<keyword evidence="3" id="KW-0813">Transport</keyword>
<keyword evidence="18" id="KW-1185">Reference proteome</keyword>
<dbReference type="GO" id="GO:0006865">
    <property type="term" value="P:amino acid transport"/>
    <property type="evidence" value="ECO:0007669"/>
    <property type="project" value="TreeGrafter"/>
</dbReference>
<feature type="transmembrane region" description="Helical" evidence="16">
    <location>
        <begin position="282"/>
        <end position="305"/>
    </location>
</feature>
<feature type="binding site" evidence="14">
    <location>
        <position position="357"/>
    </location>
    <ligand>
        <name>Na(+)</name>
        <dbReference type="ChEBI" id="CHEBI:29101"/>
        <label>1</label>
    </ligand>
</feature>
<dbReference type="GO" id="GO:0005330">
    <property type="term" value="F:dopamine:sodium symporter activity"/>
    <property type="evidence" value="ECO:0007669"/>
    <property type="project" value="TreeGrafter"/>
</dbReference>
<keyword evidence="7" id="KW-0532">Neurotransmitter transport</keyword>
<evidence type="ECO:0000256" key="10">
    <source>
        <dbReference type="ARBA" id="ARBA00023053"/>
    </source>
</evidence>
<reference evidence="17" key="2">
    <citation type="submission" date="2023-03" db="EMBL/GenBank/DDBJ databases">
        <authorList>
            <person name="Inwood S.N."/>
            <person name="Skelly J.G."/>
            <person name="Guhlin J."/>
            <person name="Harrop T.W.R."/>
            <person name="Goldson S.G."/>
            <person name="Dearden P.K."/>
        </authorList>
    </citation>
    <scope>NUCLEOTIDE SEQUENCE</scope>
    <source>
        <strain evidence="17">Lincoln</strain>
        <tissue evidence="17">Whole body</tissue>
    </source>
</reference>
<evidence type="ECO:0008006" key="19">
    <source>
        <dbReference type="Google" id="ProtNLM"/>
    </source>
</evidence>
<keyword evidence="8" id="KW-0769">Symport</keyword>
<reference evidence="17" key="1">
    <citation type="journal article" date="2023" name="bioRxiv">
        <title>Scaffold-level genome assemblies of two parasitoid biocontrol wasps reveal the parthenogenesis mechanism and an associated novel virus.</title>
        <authorList>
            <person name="Inwood S."/>
            <person name="Skelly J."/>
            <person name="Guhlin J."/>
            <person name="Harrop T."/>
            <person name="Goldson S."/>
            <person name="Dearden P."/>
        </authorList>
    </citation>
    <scope>NUCLEOTIDE SEQUENCE</scope>
    <source>
        <strain evidence="17">Lincoln</strain>
        <tissue evidence="17">Whole body</tissue>
    </source>
</reference>